<proteinExistence type="predicted"/>
<accession>A0A7W3J1L8</accession>
<dbReference type="EMBL" id="JACGXA010000001">
    <property type="protein sequence ID" value="MBA8804474.1"/>
    <property type="molecule type" value="Genomic_DNA"/>
</dbReference>
<reference evidence="1 2" key="1">
    <citation type="submission" date="2020-07" db="EMBL/GenBank/DDBJ databases">
        <title>Sequencing the genomes of 1000 actinobacteria strains.</title>
        <authorList>
            <person name="Klenk H.-P."/>
        </authorList>
    </citation>
    <scope>NUCLEOTIDE SEQUENCE [LARGE SCALE GENOMIC DNA]</scope>
    <source>
        <strain evidence="1 2">DSM 21349</strain>
    </source>
</reference>
<comment type="caution">
    <text evidence="1">The sequence shown here is derived from an EMBL/GenBank/DDBJ whole genome shotgun (WGS) entry which is preliminary data.</text>
</comment>
<evidence type="ECO:0000313" key="1">
    <source>
        <dbReference type="EMBL" id="MBA8804474.1"/>
    </source>
</evidence>
<name>A0A7W3J1L8_9ACTN</name>
<dbReference type="AlphaFoldDB" id="A0A7W3J1L8"/>
<organism evidence="1 2">
    <name type="scientific">Nocardioides ginsengisegetis</name>
    <dbReference type="NCBI Taxonomy" id="661491"/>
    <lineage>
        <taxon>Bacteria</taxon>
        <taxon>Bacillati</taxon>
        <taxon>Actinomycetota</taxon>
        <taxon>Actinomycetes</taxon>
        <taxon>Propionibacteriales</taxon>
        <taxon>Nocardioidaceae</taxon>
        <taxon>Nocardioides</taxon>
    </lineage>
</organism>
<gene>
    <name evidence="1" type="ORF">FB382_002765</name>
</gene>
<protein>
    <submittedName>
        <fullName evidence="1">Uncharacterized protein</fullName>
    </submittedName>
</protein>
<keyword evidence="2" id="KW-1185">Reference proteome</keyword>
<evidence type="ECO:0000313" key="2">
    <source>
        <dbReference type="Proteomes" id="UP000580910"/>
    </source>
</evidence>
<sequence length="348" mass="38646">MHELPPFHPSRPELVAPVRLDRTGENGPTVGQARGKAWRKISRGFYVPAGVAADDPNQRILEASVLAPHDGAVTGWAALHWLGGAWFDGSRGVNGRRPVVVATAGRTVRERPGIAISEERLDPRDVVCVDGLRVTTAVRSACFEMRYAPSDRAAAVVLSMAAYSDLVSIAEMAAYAAAHSGWTGIPRCRWALGHAVENAWSPPEVLMGLAWQLDAGHPRPLFNVPVFDREGRHIGTPDLIDPEAGVTGEYAGELHLEGQQRAVDLRREADFRRVGLEPVTMVGSDLGDSSFFVHRLDDAYRRARHVPAAKREWTLELPHWWVPTHTVEQRRALDVEQRRLWLRHRRVV</sequence>
<dbReference type="Proteomes" id="UP000580910">
    <property type="component" value="Unassembled WGS sequence"/>
</dbReference>
<dbReference type="RefSeq" id="WP_343055609.1">
    <property type="nucleotide sequence ID" value="NZ_JACGXA010000001.1"/>
</dbReference>